<keyword evidence="1" id="KW-1133">Transmembrane helix</keyword>
<organism evidence="2 3">
    <name type="scientific">Candidatus Phytoplasma oryzae</name>
    <dbReference type="NCBI Taxonomy" id="203274"/>
    <lineage>
        <taxon>Bacteria</taxon>
        <taxon>Bacillati</taxon>
        <taxon>Mycoplasmatota</taxon>
        <taxon>Mollicutes</taxon>
        <taxon>Acholeplasmatales</taxon>
        <taxon>Acholeplasmataceae</taxon>
        <taxon>Candidatus Phytoplasma</taxon>
        <taxon>16SrXI (Rice yellow dwarf group)</taxon>
    </lineage>
</organism>
<accession>A0A328IHH7</accession>
<keyword evidence="1" id="KW-0812">Transmembrane</keyword>
<name>A0A328IHH7_9MOLU</name>
<dbReference type="EMBL" id="JHUK01000004">
    <property type="protein sequence ID" value="RAM57692.1"/>
    <property type="molecule type" value="Genomic_DNA"/>
</dbReference>
<evidence type="ECO:0000313" key="2">
    <source>
        <dbReference type="EMBL" id="RAM57692.1"/>
    </source>
</evidence>
<gene>
    <name evidence="2" type="ORF">DH96_01955</name>
</gene>
<protein>
    <submittedName>
        <fullName evidence="2">Uncharacterized protein</fullName>
    </submittedName>
</protein>
<proteinExistence type="predicted"/>
<keyword evidence="1" id="KW-0472">Membrane</keyword>
<evidence type="ECO:0000313" key="3">
    <source>
        <dbReference type="Proteomes" id="UP000249343"/>
    </source>
</evidence>
<evidence type="ECO:0000256" key="1">
    <source>
        <dbReference type="SAM" id="Phobius"/>
    </source>
</evidence>
<comment type="caution">
    <text evidence="2">The sequence shown here is derived from an EMBL/GenBank/DDBJ whole genome shotgun (WGS) entry which is preliminary data.</text>
</comment>
<dbReference type="RefSeq" id="WP_111961343.1">
    <property type="nucleotide sequence ID" value="NZ_JHUK01000004.1"/>
</dbReference>
<dbReference type="Proteomes" id="UP000249343">
    <property type="component" value="Unassembled WGS sequence"/>
</dbReference>
<dbReference type="AlphaFoldDB" id="A0A328IHH7"/>
<keyword evidence="3" id="KW-1185">Reference proteome</keyword>
<reference evidence="2 3" key="1">
    <citation type="submission" date="2014-04" db="EMBL/GenBank/DDBJ databases">
        <title>Genome study of Napier grass stunt phytoplasma.</title>
        <authorList>
            <person name="Kawicha P."/>
            <person name="Dickinson M."/>
            <person name="Hodgetts J."/>
        </authorList>
    </citation>
    <scope>NUCLEOTIDE SEQUENCE [LARGE SCALE GENOMIC DNA]</scope>
    <source>
        <strain evidence="2 3">NGS-S10</strain>
    </source>
</reference>
<feature type="transmembrane region" description="Helical" evidence="1">
    <location>
        <begin position="12"/>
        <end position="33"/>
    </location>
</feature>
<sequence length="248" mass="29158">MKLKKGKFKKIFKWIILFLLFFIIVIIIIMKFFPSKTEFVQIPIPEPKVSVTKQWQDPQGQPMIEKNYIFYGLNGLGYYQKELEKEQNKPTAEELARQDPEAAKLSPLEIEEKIKDPDKIILYQHRLQTQKEPTDILPFAKQPFNKWRTDANQYAFGSTTFMKGSVVDSPLTLYIGFMRCEEATGVMWFYYDGPQYLLNEDKDYYIGNADLPYDPNNQIGFGSTKTYHLHFNPVRKTLSVYTEKFNVE</sequence>